<name>A0A413RWZ9_9FIRM</name>
<evidence type="ECO:0000256" key="1">
    <source>
        <dbReference type="SAM" id="Phobius"/>
    </source>
</evidence>
<dbReference type="Proteomes" id="UP000284598">
    <property type="component" value="Unassembled WGS sequence"/>
</dbReference>
<evidence type="ECO:0000313" key="3">
    <source>
        <dbReference type="Proteomes" id="UP000284598"/>
    </source>
</evidence>
<evidence type="ECO:0008006" key="4">
    <source>
        <dbReference type="Google" id="ProtNLM"/>
    </source>
</evidence>
<keyword evidence="1" id="KW-1133">Transmembrane helix</keyword>
<keyword evidence="1" id="KW-0472">Membrane</keyword>
<proteinExistence type="predicted"/>
<dbReference type="AlphaFoldDB" id="A0A413RWZ9"/>
<reference evidence="2 3" key="1">
    <citation type="submission" date="2018-08" db="EMBL/GenBank/DDBJ databases">
        <title>A genome reference for cultivated species of the human gut microbiota.</title>
        <authorList>
            <person name="Zou Y."/>
            <person name="Xue W."/>
            <person name="Luo G."/>
        </authorList>
    </citation>
    <scope>NUCLEOTIDE SEQUENCE [LARGE SCALE GENOMIC DNA]</scope>
    <source>
        <strain evidence="2 3">AM43-2</strain>
    </source>
</reference>
<evidence type="ECO:0000313" key="2">
    <source>
        <dbReference type="EMBL" id="RHA52986.1"/>
    </source>
</evidence>
<feature type="transmembrane region" description="Helical" evidence="1">
    <location>
        <begin position="176"/>
        <end position="193"/>
    </location>
</feature>
<comment type="caution">
    <text evidence="2">The sequence shown here is derived from an EMBL/GenBank/DDBJ whole genome shotgun (WGS) entry which is preliminary data.</text>
</comment>
<accession>A0A413RWZ9</accession>
<protein>
    <recommendedName>
        <fullName evidence="4">Flp pilus assembly protein TadB</fullName>
    </recommendedName>
</protein>
<dbReference type="RefSeq" id="WP_118025664.1">
    <property type="nucleotide sequence ID" value="NZ_JBGLBX010000003.1"/>
</dbReference>
<feature type="transmembrane region" description="Helical" evidence="1">
    <location>
        <begin position="396"/>
        <end position="422"/>
    </location>
</feature>
<dbReference type="EMBL" id="QSFO01000012">
    <property type="protein sequence ID" value="RHA52986.1"/>
    <property type="molecule type" value="Genomic_DNA"/>
</dbReference>
<feature type="transmembrane region" description="Helical" evidence="1">
    <location>
        <begin position="205"/>
        <end position="224"/>
    </location>
</feature>
<organism evidence="2 3">
    <name type="scientific">Eubacterium ventriosum</name>
    <dbReference type="NCBI Taxonomy" id="39496"/>
    <lineage>
        <taxon>Bacteria</taxon>
        <taxon>Bacillati</taxon>
        <taxon>Bacillota</taxon>
        <taxon>Clostridia</taxon>
        <taxon>Eubacteriales</taxon>
        <taxon>Eubacteriaceae</taxon>
        <taxon>Eubacterium</taxon>
    </lineage>
</organism>
<sequence>MKNIKNLLKRVSVVAVICLAYRLKLIPGLICVLTIVVCNVFLEKQDRIKKQYLAKYNDVVLYMEQMIYSFKKQPKIRMALLDAQKVSSIEMREVIEEAIVNIDSNKSANIYEDALAIIEKEYNCGRIKSLHKFIIKIENYGGNYETYIDILLEDIKNWSDRTLTFIRNVDRTRRNVLISIASTLITCGFMAYLIPKDYKFTEHGLYQVCSMILITAMIFTYLAITKRLNFDWLKEERALPDNMVIKYYALVEKGYNNISDLSFMERINYKKAKKRLEHEIYKIFPDWIRDVAINLQNDTVQSAIEGSYEDTPFILKRPVRKLLIDFERYPVGIEPYDNVLKEFDLPDVKSSVKMFYSINELGREQSTKQIGAIIDRNNRLSGQTEEMKNKDRIGIAAMYSVIPMFLGVLKIIVDMLLMILVFTSSISEVVK</sequence>
<gene>
    <name evidence="2" type="ORF">DW929_10285</name>
</gene>
<feature type="transmembrane region" description="Helical" evidence="1">
    <location>
        <begin position="12"/>
        <end position="42"/>
    </location>
</feature>
<keyword evidence="1" id="KW-0812">Transmembrane</keyword>